<reference evidence="2" key="1">
    <citation type="journal article" date="2019" name="Int. J. Syst. Evol. Microbiol.">
        <title>The Global Catalogue of Microorganisms (GCM) 10K type strain sequencing project: providing services to taxonomists for standard genome sequencing and annotation.</title>
        <authorList>
            <consortium name="The Broad Institute Genomics Platform"/>
            <consortium name="The Broad Institute Genome Sequencing Center for Infectious Disease"/>
            <person name="Wu L."/>
            <person name="Ma J."/>
        </authorList>
    </citation>
    <scope>NUCLEOTIDE SEQUENCE [LARGE SCALE GENOMIC DNA]</scope>
    <source>
        <strain evidence="2">JCM 16898</strain>
    </source>
</reference>
<name>A0ABP6XLM5_9PSEU</name>
<sequence length="161" mass="17225">MTDLPTTAEGLGELAQEGAIALVGAMATGAFRAARDGIGRLFGRLGPARRARAEEQLDEEEGLVVAAGEDERDQARKALAPGWQLRLGRLLEDQPDIEAELRDLIARVQDELPEAQQHWLQTNVARDHGTVLAAQGGNVIQYHAAGKPAPPAPEDGADPQR</sequence>
<dbReference type="EMBL" id="BAAAZN010000015">
    <property type="protein sequence ID" value="GAA3569142.1"/>
    <property type="molecule type" value="Genomic_DNA"/>
</dbReference>
<proteinExistence type="predicted"/>
<dbReference type="RefSeq" id="WP_344866076.1">
    <property type="nucleotide sequence ID" value="NZ_BAAAZN010000015.1"/>
</dbReference>
<comment type="caution">
    <text evidence="1">The sequence shown here is derived from an EMBL/GenBank/DDBJ whole genome shotgun (WGS) entry which is preliminary data.</text>
</comment>
<gene>
    <name evidence="1" type="ORF">GCM10022222_61650</name>
</gene>
<evidence type="ECO:0000313" key="1">
    <source>
        <dbReference type="EMBL" id="GAA3569142.1"/>
    </source>
</evidence>
<dbReference type="Proteomes" id="UP001500689">
    <property type="component" value="Unassembled WGS sequence"/>
</dbReference>
<accession>A0ABP6XLM5</accession>
<protein>
    <submittedName>
        <fullName evidence="1">Uncharacterized protein</fullName>
    </submittedName>
</protein>
<keyword evidence="2" id="KW-1185">Reference proteome</keyword>
<evidence type="ECO:0000313" key="2">
    <source>
        <dbReference type="Proteomes" id="UP001500689"/>
    </source>
</evidence>
<organism evidence="1 2">
    <name type="scientific">Amycolatopsis ultiminotia</name>
    <dbReference type="NCBI Taxonomy" id="543629"/>
    <lineage>
        <taxon>Bacteria</taxon>
        <taxon>Bacillati</taxon>
        <taxon>Actinomycetota</taxon>
        <taxon>Actinomycetes</taxon>
        <taxon>Pseudonocardiales</taxon>
        <taxon>Pseudonocardiaceae</taxon>
        <taxon>Amycolatopsis</taxon>
    </lineage>
</organism>